<feature type="region of interest" description="Disordered" evidence="1">
    <location>
        <begin position="30"/>
        <end position="53"/>
    </location>
</feature>
<name>A0AAP0JQH1_9MAGN</name>
<keyword evidence="3" id="KW-1185">Reference proteome</keyword>
<sequence>MVDTTHELYVALGDLSLIHVSGANHQRRCHRVPKTGHPYPKSNSATGNCLPDDRTRPGLSWPSKILVSIIPGL</sequence>
<evidence type="ECO:0000256" key="1">
    <source>
        <dbReference type="SAM" id="MobiDB-lite"/>
    </source>
</evidence>
<dbReference type="AlphaFoldDB" id="A0AAP0JQH1"/>
<gene>
    <name evidence="2" type="ORF">Sjap_007711</name>
</gene>
<organism evidence="2 3">
    <name type="scientific">Stephania japonica</name>
    <dbReference type="NCBI Taxonomy" id="461633"/>
    <lineage>
        <taxon>Eukaryota</taxon>
        <taxon>Viridiplantae</taxon>
        <taxon>Streptophyta</taxon>
        <taxon>Embryophyta</taxon>
        <taxon>Tracheophyta</taxon>
        <taxon>Spermatophyta</taxon>
        <taxon>Magnoliopsida</taxon>
        <taxon>Ranunculales</taxon>
        <taxon>Menispermaceae</taxon>
        <taxon>Menispermoideae</taxon>
        <taxon>Cissampelideae</taxon>
        <taxon>Stephania</taxon>
    </lineage>
</organism>
<protein>
    <submittedName>
        <fullName evidence="2">Uncharacterized protein</fullName>
    </submittedName>
</protein>
<dbReference type="EMBL" id="JBBNAE010000003">
    <property type="protein sequence ID" value="KAK9137117.1"/>
    <property type="molecule type" value="Genomic_DNA"/>
</dbReference>
<proteinExistence type="predicted"/>
<evidence type="ECO:0000313" key="3">
    <source>
        <dbReference type="Proteomes" id="UP001417504"/>
    </source>
</evidence>
<comment type="caution">
    <text evidence="2">The sequence shown here is derived from an EMBL/GenBank/DDBJ whole genome shotgun (WGS) entry which is preliminary data.</text>
</comment>
<reference evidence="2 3" key="1">
    <citation type="submission" date="2024-01" db="EMBL/GenBank/DDBJ databases">
        <title>Genome assemblies of Stephania.</title>
        <authorList>
            <person name="Yang L."/>
        </authorList>
    </citation>
    <scope>NUCLEOTIDE SEQUENCE [LARGE SCALE GENOMIC DNA]</scope>
    <source>
        <strain evidence="2">QJT</strain>
        <tissue evidence="2">Leaf</tissue>
    </source>
</reference>
<accession>A0AAP0JQH1</accession>
<evidence type="ECO:0000313" key="2">
    <source>
        <dbReference type="EMBL" id="KAK9137117.1"/>
    </source>
</evidence>
<dbReference type="Proteomes" id="UP001417504">
    <property type="component" value="Unassembled WGS sequence"/>
</dbReference>